<evidence type="ECO:0008006" key="4">
    <source>
        <dbReference type="Google" id="ProtNLM"/>
    </source>
</evidence>
<evidence type="ECO:0000313" key="3">
    <source>
        <dbReference type="Proteomes" id="UP001165498"/>
    </source>
</evidence>
<accession>A0ABT1QYK5</accession>
<dbReference type="Proteomes" id="UP001165498">
    <property type="component" value="Unassembled WGS sequence"/>
</dbReference>
<reference evidence="2" key="1">
    <citation type="submission" date="2022-07" db="EMBL/GenBank/DDBJ databases">
        <title>Tahibacter sp., a new gammaproteobacterium isolated from the silt sample collected at pig farm.</title>
        <authorList>
            <person name="Chen H."/>
        </authorList>
    </citation>
    <scope>NUCLEOTIDE SEQUENCE</scope>
    <source>
        <strain evidence="2">P2K</strain>
    </source>
</reference>
<dbReference type="InterPro" id="IPR059226">
    <property type="entry name" value="Choice_anch_Q_dom"/>
</dbReference>
<evidence type="ECO:0000313" key="2">
    <source>
        <dbReference type="EMBL" id="MCQ4167367.1"/>
    </source>
</evidence>
<dbReference type="SUPFAM" id="SSF51126">
    <property type="entry name" value="Pectin lyase-like"/>
    <property type="match status" value="1"/>
</dbReference>
<keyword evidence="3" id="KW-1185">Reference proteome</keyword>
<dbReference type="InterPro" id="IPR012334">
    <property type="entry name" value="Pectin_lyas_fold"/>
</dbReference>
<keyword evidence="1" id="KW-0732">Signal</keyword>
<sequence length="356" mass="37470">MNLPARFALLFLALPAAPLQAAVFCVNDNAGLVTAVGAVGTNQQSDEIRIRRGTYETPLGAELQALLTDNLGLTISGGWSGDNGACTTRINDAAATVLRRGYLDSGRVLVLKTYDQPAAEISLSNLTLADGFNTSDAGCLWMVSNRPLLSVERVIFTGCISAGDGGGAYLLGPRVRLFGNLFRENGAARGGAFFLDVSGNGSRADVSNNTAIANVNLASNQAGGAHLVAQSITSQVSLNNNIFWNNATSAYSYDLRIESGSPVYSFYDHIDRVAGIFANVPLGRTSGDPQLESIANPVPRQDSISRDSGYDTAVGGLPAIDLRGVPRPTGLHMDRGAYELVPPPDAIFATSFERAN</sequence>
<organism evidence="2 3">
    <name type="scientific">Tahibacter harae</name>
    <dbReference type="NCBI Taxonomy" id="2963937"/>
    <lineage>
        <taxon>Bacteria</taxon>
        <taxon>Pseudomonadati</taxon>
        <taxon>Pseudomonadota</taxon>
        <taxon>Gammaproteobacteria</taxon>
        <taxon>Lysobacterales</taxon>
        <taxon>Rhodanobacteraceae</taxon>
        <taxon>Tahibacter</taxon>
    </lineage>
</organism>
<evidence type="ECO:0000256" key="1">
    <source>
        <dbReference type="SAM" id="SignalP"/>
    </source>
</evidence>
<comment type="caution">
    <text evidence="2">The sequence shown here is derived from an EMBL/GenBank/DDBJ whole genome shotgun (WGS) entry which is preliminary data.</text>
</comment>
<gene>
    <name evidence="2" type="ORF">NM961_21845</name>
</gene>
<proteinExistence type="predicted"/>
<name>A0ABT1QYK5_9GAMM</name>
<dbReference type="NCBIfam" id="NF041518">
    <property type="entry name" value="choice_anch_Q"/>
    <property type="match status" value="1"/>
</dbReference>
<dbReference type="EMBL" id="JANFQO010000029">
    <property type="protein sequence ID" value="MCQ4167367.1"/>
    <property type="molecule type" value="Genomic_DNA"/>
</dbReference>
<feature type="chain" id="PRO_5046781132" description="Parallel beta helix pectate lyase-like protein" evidence="1">
    <location>
        <begin position="22"/>
        <end position="356"/>
    </location>
</feature>
<dbReference type="RefSeq" id="WP_255916554.1">
    <property type="nucleotide sequence ID" value="NZ_JANFQO010000029.1"/>
</dbReference>
<dbReference type="Gene3D" id="2.160.20.10">
    <property type="entry name" value="Single-stranded right-handed beta-helix, Pectin lyase-like"/>
    <property type="match status" value="1"/>
</dbReference>
<feature type="signal peptide" evidence="1">
    <location>
        <begin position="1"/>
        <end position="21"/>
    </location>
</feature>
<protein>
    <recommendedName>
        <fullName evidence="4">Parallel beta helix pectate lyase-like protein</fullName>
    </recommendedName>
</protein>
<dbReference type="InterPro" id="IPR011050">
    <property type="entry name" value="Pectin_lyase_fold/virulence"/>
</dbReference>